<dbReference type="EMBL" id="JBHSJF010000003">
    <property type="protein sequence ID" value="MFC5067049.1"/>
    <property type="molecule type" value="Genomic_DNA"/>
</dbReference>
<evidence type="ECO:0000256" key="6">
    <source>
        <dbReference type="ARBA" id="ARBA00038095"/>
    </source>
</evidence>
<evidence type="ECO:0000256" key="5">
    <source>
        <dbReference type="ARBA" id="ARBA00023315"/>
    </source>
</evidence>
<reference evidence="12" key="1">
    <citation type="journal article" date="2019" name="Int. J. Syst. Evol. Microbiol.">
        <title>The Global Catalogue of Microorganisms (GCM) 10K type strain sequencing project: providing services to taxonomists for standard genome sequencing and annotation.</title>
        <authorList>
            <consortium name="The Broad Institute Genomics Platform"/>
            <consortium name="The Broad Institute Genome Sequencing Center for Infectious Disease"/>
            <person name="Wu L."/>
            <person name="Ma J."/>
        </authorList>
    </citation>
    <scope>NUCLEOTIDE SEQUENCE [LARGE SCALE GENOMIC DNA]</scope>
    <source>
        <strain evidence="12">CGMCC 1.16444</strain>
    </source>
</reference>
<dbReference type="EC" id="2.3.2.30" evidence="7"/>
<evidence type="ECO:0000256" key="1">
    <source>
        <dbReference type="ARBA" id="ARBA00005189"/>
    </source>
</evidence>
<evidence type="ECO:0000256" key="9">
    <source>
        <dbReference type="ARBA" id="ARBA00045724"/>
    </source>
</evidence>
<proteinExistence type="inferred from homology"/>
<name>A0ABV9Z0E1_9HYPH</name>
<organism evidence="11 12">
    <name type="scientific">Flaviflagellibacter deserti</name>
    <dbReference type="NCBI Taxonomy" id="2267266"/>
    <lineage>
        <taxon>Bacteria</taxon>
        <taxon>Pseudomonadati</taxon>
        <taxon>Pseudomonadota</taxon>
        <taxon>Alphaproteobacteria</taxon>
        <taxon>Hyphomicrobiales</taxon>
        <taxon>Flaviflagellibacter</taxon>
    </lineage>
</organism>
<comment type="function">
    <text evidence="9">Catalyzes the first step in the biosynthesis of ornithine lipids, which are phosphorus-free membrane lipids. Catalyzes the 3-hydroxyacyl-acyl carrier protein-dependent acylation of ornithine to form lyso-ornithine lipid (LOL).</text>
</comment>
<dbReference type="RefSeq" id="WP_114957449.1">
    <property type="nucleotide sequence ID" value="NZ_JBHSJF010000003.1"/>
</dbReference>
<evidence type="ECO:0000256" key="3">
    <source>
        <dbReference type="ARBA" id="ARBA00022679"/>
    </source>
</evidence>
<dbReference type="PANTHER" id="PTHR37323">
    <property type="entry name" value="GCN5-RELATED N-ACETYLTRANSFERASE"/>
    <property type="match status" value="1"/>
</dbReference>
<keyword evidence="2" id="KW-0444">Lipid biosynthesis</keyword>
<comment type="pathway">
    <text evidence="1">Lipid metabolism.</text>
</comment>
<evidence type="ECO:0000256" key="2">
    <source>
        <dbReference type="ARBA" id="ARBA00022516"/>
    </source>
</evidence>
<evidence type="ECO:0000313" key="11">
    <source>
        <dbReference type="EMBL" id="MFC5067049.1"/>
    </source>
</evidence>
<evidence type="ECO:0000256" key="7">
    <source>
        <dbReference type="ARBA" id="ARBA00039058"/>
    </source>
</evidence>
<dbReference type="InterPro" id="IPR052351">
    <property type="entry name" value="Ornithine_N-alpha-AT"/>
</dbReference>
<keyword evidence="4" id="KW-0443">Lipid metabolism</keyword>
<keyword evidence="3" id="KW-0808">Transferase</keyword>
<comment type="similarity">
    <text evidence="6">Belongs to the acetyltransferase family. OlsB subfamily.</text>
</comment>
<dbReference type="SUPFAM" id="SSF55729">
    <property type="entry name" value="Acyl-CoA N-acyltransferases (Nat)"/>
    <property type="match status" value="1"/>
</dbReference>
<evidence type="ECO:0000256" key="10">
    <source>
        <dbReference type="ARBA" id="ARBA00047785"/>
    </source>
</evidence>
<protein>
    <recommendedName>
        <fullName evidence="8">L-ornithine N(alpha)-acyltransferase</fullName>
        <ecNumber evidence="7">2.3.2.30</ecNumber>
    </recommendedName>
</protein>
<comment type="catalytic activity">
    <reaction evidence="10">
        <text>a (3R)-hydroxyacyl-[ACP] + L-ornithine = a lyso-ornithine lipid + holo-[ACP] + H(+)</text>
        <dbReference type="Rhea" id="RHEA:20633"/>
        <dbReference type="Rhea" id="RHEA-COMP:9685"/>
        <dbReference type="Rhea" id="RHEA-COMP:9945"/>
        <dbReference type="ChEBI" id="CHEBI:15378"/>
        <dbReference type="ChEBI" id="CHEBI:46911"/>
        <dbReference type="ChEBI" id="CHEBI:64479"/>
        <dbReference type="ChEBI" id="CHEBI:78827"/>
        <dbReference type="ChEBI" id="CHEBI:138482"/>
        <dbReference type="EC" id="2.3.2.30"/>
    </reaction>
    <physiologicalReaction direction="left-to-right" evidence="10">
        <dbReference type="Rhea" id="RHEA:20634"/>
    </physiologicalReaction>
</comment>
<dbReference type="PANTHER" id="PTHR37323:SF1">
    <property type="entry name" value="L-ORNITHINE N(ALPHA)-ACYLTRANSFERASE"/>
    <property type="match status" value="1"/>
</dbReference>
<evidence type="ECO:0000256" key="4">
    <source>
        <dbReference type="ARBA" id="ARBA00023098"/>
    </source>
</evidence>
<dbReference type="Proteomes" id="UP001595796">
    <property type="component" value="Unassembled WGS sequence"/>
</dbReference>
<gene>
    <name evidence="11" type="ORF">ACFPFW_03360</name>
</gene>
<dbReference type="InterPro" id="IPR016181">
    <property type="entry name" value="Acyl_CoA_acyltransferase"/>
</dbReference>
<accession>A0ABV9Z0E1</accession>
<keyword evidence="5" id="KW-0012">Acyltransferase</keyword>
<sequence>MPRLNTEPFAFLSKFTPRNAATVATSAGRAPIIWLKDRNEVHGESLGQIGSLEVRLCRSAADVKRAQKLRYKVFYKEMAAIADARTYFTKRDIDAFDSVCDHLLVVDHDAPRKKPWKGPKVVGTYRLLGQTAGRADGGFYTAGEYEIEKLIARHPGLRFLELGRSCVLPPYRNKRTVELLWHGIWAYVVKNRFDVMVGCASFPGTDANAHRLALSFLHHYAPAPVEWQVSAHAAIRAPFDLLPKEAVDPKHAMRELPPLMKGYLRLGAMFGHDVVVDRQFGTTDVMVILPVSAISERYIGHFGADAGRYAA</sequence>
<dbReference type="Pfam" id="PF13444">
    <property type="entry name" value="Acetyltransf_5"/>
    <property type="match status" value="1"/>
</dbReference>
<dbReference type="Gene3D" id="3.40.630.30">
    <property type="match status" value="1"/>
</dbReference>
<evidence type="ECO:0000313" key="12">
    <source>
        <dbReference type="Proteomes" id="UP001595796"/>
    </source>
</evidence>
<comment type="caution">
    <text evidence="11">The sequence shown here is derived from an EMBL/GenBank/DDBJ whole genome shotgun (WGS) entry which is preliminary data.</text>
</comment>
<keyword evidence="12" id="KW-1185">Reference proteome</keyword>
<evidence type="ECO:0000256" key="8">
    <source>
        <dbReference type="ARBA" id="ARBA00039866"/>
    </source>
</evidence>